<dbReference type="EMBL" id="JADOTX010000001">
    <property type="protein sequence ID" value="MBG6064631.1"/>
    <property type="molecule type" value="Genomic_DNA"/>
</dbReference>
<dbReference type="InterPro" id="IPR050855">
    <property type="entry name" value="NDM-1-like"/>
</dbReference>
<proteinExistence type="predicted"/>
<comment type="caution">
    <text evidence="2">The sequence shown here is derived from an EMBL/GenBank/DDBJ whole genome shotgun (WGS) entry which is preliminary data.</text>
</comment>
<feature type="domain" description="Metallo-beta-lactamase" evidence="1">
    <location>
        <begin position="28"/>
        <end position="195"/>
    </location>
</feature>
<dbReference type="InterPro" id="IPR036866">
    <property type="entry name" value="RibonucZ/Hydroxyglut_hydro"/>
</dbReference>
<dbReference type="SMART" id="SM00849">
    <property type="entry name" value="Lactamase_B"/>
    <property type="match status" value="1"/>
</dbReference>
<dbReference type="Gene3D" id="3.60.15.10">
    <property type="entry name" value="Ribonuclease Z/Hydroxyacylglutathione hydrolase-like"/>
    <property type="match status" value="1"/>
</dbReference>
<dbReference type="PANTHER" id="PTHR42951">
    <property type="entry name" value="METALLO-BETA-LACTAMASE DOMAIN-CONTAINING"/>
    <property type="match status" value="1"/>
</dbReference>
<dbReference type="CDD" id="cd06262">
    <property type="entry name" value="metallo-hydrolase-like_MBL-fold"/>
    <property type="match status" value="1"/>
</dbReference>
<evidence type="ECO:0000313" key="2">
    <source>
        <dbReference type="EMBL" id="MBG6064631.1"/>
    </source>
</evidence>
<accession>A0ABS0JDN0</accession>
<sequence>MSESEAAIPIAPGVVLARCPKPQSHTGMVTMVAIDAGAGGVLLVDSGMSDYMPAALSPALTLLGRGVRDVTAVCSTHGHRDHTGGIPAIREVSGARSYFSPHDIDLAGFAPDVPVSGGDRISRGDVTLDVVETPGHTAGSVCFYEPIRRLLIVGDSVQGTGSARKLPVYYGSGRQYRASIRSLLELPVDLMVVGHPLEWQGGHTSVFRGADCQGILTASLRASEVIAAATEAVLRASLTTDLAASRSAILGRLAAAPTFAQFDPGEPVEEDTDATLLSELGDLTGSEKP</sequence>
<keyword evidence="3" id="KW-1185">Reference proteome</keyword>
<dbReference type="RefSeq" id="WP_196925800.1">
    <property type="nucleotide sequence ID" value="NZ_JADOTX010000001.1"/>
</dbReference>
<name>A0ABS0JDN0_9ACTN</name>
<dbReference type="Proteomes" id="UP000614915">
    <property type="component" value="Unassembled WGS sequence"/>
</dbReference>
<protein>
    <submittedName>
        <fullName evidence="2">Glyoxylase-like metal-dependent hydrolase (Beta-lactamase superfamily II)</fullName>
    </submittedName>
</protein>
<evidence type="ECO:0000313" key="3">
    <source>
        <dbReference type="Proteomes" id="UP000614915"/>
    </source>
</evidence>
<organism evidence="2 3">
    <name type="scientific">Micromonospora ureilytica</name>
    <dbReference type="NCBI Taxonomy" id="709868"/>
    <lineage>
        <taxon>Bacteria</taxon>
        <taxon>Bacillati</taxon>
        <taxon>Actinomycetota</taxon>
        <taxon>Actinomycetes</taxon>
        <taxon>Micromonosporales</taxon>
        <taxon>Micromonosporaceae</taxon>
        <taxon>Micromonospora</taxon>
    </lineage>
</organism>
<reference evidence="2 3" key="1">
    <citation type="submission" date="2020-11" db="EMBL/GenBank/DDBJ databases">
        <title>Sequencing the genomes of 1000 actinobacteria strains.</title>
        <authorList>
            <person name="Klenk H.-P."/>
        </authorList>
    </citation>
    <scope>NUCLEOTIDE SEQUENCE [LARGE SCALE GENOMIC DNA]</scope>
    <source>
        <strain evidence="2 3">DSM 101692</strain>
    </source>
</reference>
<dbReference type="Pfam" id="PF00753">
    <property type="entry name" value="Lactamase_B"/>
    <property type="match status" value="1"/>
</dbReference>
<dbReference type="InterPro" id="IPR001279">
    <property type="entry name" value="Metallo-B-lactamas"/>
</dbReference>
<gene>
    <name evidence="2" type="ORF">IW248_000918</name>
</gene>
<evidence type="ECO:0000259" key="1">
    <source>
        <dbReference type="SMART" id="SM00849"/>
    </source>
</evidence>
<dbReference type="SUPFAM" id="SSF56281">
    <property type="entry name" value="Metallo-hydrolase/oxidoreductase"/>
    <property type="match status" value="1"/>
</dbReference>